<dbReference type="BioCyc" id="ECAT999415-HMP:GTTI-218-MONOMER"/>
<dbReference type="CDD" id="cd06291">
    <property type="entry name" value="PBP1_Qymf-like"/>
    <property type="match status" value="1"/>
</dbReference>
<dbReference type="PROSITE" id="PS00356">
    <property type="entry name" value="HTH_LACI_1"/>
    <property type="match status" value="1"/>
</dbReference>
<evidence type="ECO:0000256" key="2">
    <source>
        <dbReference type="ARBA" id="ARBA00023015"/>
    </source>
</evidence>
<sequence>MEKKKLSIIDIAHLANVSQATVSRVINKNGRFSEKTGKKVEEIIKKYGYETNMTAKSLRIAKSKTIGLIVPSIENEWFASLISQIETYFFQHNYSVFICNTSRNKEKEISYFKSLDAKMVDGIICITGENKLPIDVLTRDIPIVCTDRVPAKNNNVYIVSTDHYRGGYIATKELIKKGCKRICIIVRNRSISVNEQRFQGYLQALKDHHLPYDDQLKILISNKEDNFEGAKRATLKLIENHIHFDGIFGTNDWRAYGAIVALQSKYLRIPEDVKVVGFDNITISKVSQPPLTTINQDTQKIAVNASKTLLDLMNNPANNTIKHIQTLPVHIVKRKSTENK</sequence>
<dbReference type="InterPro" id="IPR010982">
    <property type="entry name" value="Lambda_DNA-bd_dom_sf"/>
</dbReference>
<keyword evidence="1" id="KW-0678">Repressor</keyword>
<accession>M2PAN5</accession>
<keyword evidence="7" id="KW-1185">Reference proteome</keyword>
<dbReference type="Gene3D" id="1.10.260.40">
    <property type="entry name" value="lambda repressor-like DNA-binding domains"/>
    <property type="match status" value="1"/>
</dbReference>
<dbReference type="CDD" id="cd01392">
    <property type="entry name" value="HTH_LacI"/>
    <property type="match status" value="1"/>
</dbReference>
<feature type="domain" description="HTH lacI-type" evidence="5">
    <location>
        <begin position="6"/>
        <end position="60"/>
    </location>
</feature>
<comment type="caution">
    <text evidence="6">The sequence shown here is derived from an EMBL/GenBank/DDBJ whole genome shotgun (WGS) entry which is preliminary data.</text>
</comment>
<evidence type="ECO:0000259" key="5">
    <source>
        <dbReference type="PROSITE" id="PS50932"/>
    </source>
</evidence>
<dbReference type="SMART" id="SM00354">
    <property type="entry name" value="HTH_LACI"/>
    <property type="match status" value="1"/>
</dbReference>
<reference evidence="6 7" key="1">
    <citation type="submission" date="2013-02" db="EMBL/GenBank/DDBJ databases">
        <title>The Genome Sequence of Lactobacillus catenaformis F0143.</title>
        <authorList>
            <consortium name="The Broad Institute Genome Sequencing Platform"/>
            <person name="Earl A."/>
            <person name="Ward D."/>
            <person name="Feldgarden M."/>
            <person name="Gevers D."/>
            <person name="Izard J."/>
            <person name="Blanton J.M."/>
            <person name="Mathney J."/>
            <person name="Dewhirst F.E."/>
            <person name="Young S.K."/>
            <person name="Zeng Q."/>
            <person name="Gargeya S."/>
            <person name="Fitzgerald M."/>
            <person name="Haas B."/>
            <person name="Abouelleil A."/>
            <person name="Alvarado L."/>
            <person name="Arachchi H.M."/>
            <person name="Berlin A."/>
            <person name="Chapman S.B."/>
            <person name="Gearin G."/>
            <person name="Goldberg J."/>
            <person name="Griggs A."/>
            <person name="Gujja S."/>
            <person name="Hansen M."/>
            <person name="Heiman D."/>
            <person name="Howarth C."/>
            <person name="Larimer J."/>
            <person name="Lui A."/>
            <person name="MacDonald P.J.P."/>
            <person name="McCowen C."/>
            <person name="Montmayeur A."/>
            <person name="Murphy C."/>
            <person name="Neiman D."/>
            <person name="Pearson M."/>
            <person name="Priest M."/>
            <person name="Roberts A."/>
            <person name="Saif S."/>
            <person name="Shea T."/>
            <person name="Sisk P."/>
            <person name="Stolte C."/>
            <person name="Sykes S."/>
            <person name="Wortman J."/>
            <person name="Nusbaum C."/>
            <person name="Birren B."/>
        </authorList>
    </citation>
    <scope>NUCLEOTIDE SEQUENCE [LARGE SCALE GENOMIC DNA]</scope>
    <source>
        <strain evidence="6 7">OT 569</strain>
    </source>
</reference>
<evidence type="ECO:0000256" key="1">
    <source>
        <dbReference type="ARBA" id="ARBA00022491"/>
    </source>
</evidence>
<gene>
    <name evidence="6" type="ORF">HMPREF9943_00209</name>
</gene>
<dbReference type="Proteomes" id="UP000011758">
    <property type="component" value="Unassembled WGS sequence"/>
</dbReference>
<dbReference type="OrthoDB" id="369222at2"/>
<evidence type="ECO:0000313" key="7">
    <source>
        <dbReference type="Proteomes" id="UP000011758"/>
    </source>
</evidence>
<proteinExistence type="predicted"/>
<dbReference type="PROSITE" id="PS50932">
    <property type="entry name" value="HTH_LACI_2"/>
    <property type="match status" value="1"/>
</dbReference>
<evidence type="ECO:0000256" key="4">
    <source>
        <dbReference type="ARBA" id="ARBA00023163"/>
    </source>
</evidence>
<dbReference type="RefSeq" id="WP_004801220.1">
    <property type="nucleotide sequence ID" value="NZ_KB446646.1"/>
</dbReference>
<dbReference type="SUPFAM" id="SSF53822">
    <property type="entry name" value="Periplasmic binding protein-like I"/>
    <property type="match status" value="1"/>
</dbReference>
<evidence type="ECO:0000256" key="3">
    <source>
        <dbReference type="ARBA" id="ARBA00023125"/>
    </source>
</evidence>
<keyword evidence="2" id="KW-0805">Transcription regulation</keyword>
<dbReference type="SUPFAM" id="SSF47413">
    <property type="entry name" value="lambda repressor-like DNA-binding domains"/>
    <property type="match status" value="1"/>
</dbReference>
<dbReference type="AlphaFoldDB" id="M2PAN5"/>
<dbReference type="Pfam" id="PF00356">
    <property type="entry name" value="LacI"/>
    <property type="match status" value="1"/>
</dbReference>
<keyword evidence="3" id="KW-0238">DNA-binding</keyword>
<dbReference type="GO" id="GO:0003700">
    <property type="term" value="F:DNA-binding transcription factor activity"/>
    <property type="evidence" value="ECO:0007669"/>
    <property type="project" value="TreeGrafter"/>
</dbReference>
<dbReference type="PANTHER" id="PTHR30146:SF95">
    <property type="entry name" value="RIBOSE OPERON REPRESSOR"/>
    <property type="match status" value="1"/>
</dbReference>
<dbReference type="STRING" id="999415.HMPREF9943_00209"/>
<protein>
    <recommendedName>
        <fullName evidence="5">HTH lacI-type domain-containing protein</fullName>
    </recommendedName>
</protein>
<dbReference type="InterPro" id="IPR028082">
    <property type="entry name" value="Peripla_BP_I"/>
</dbReference>
<dbReference type="PATRIC" id="fig|999415.3.peg.209"/>
<dbReference type="Gene3D" id="3.40.50.2300">
    <property type="match status" value="2"/>
</dbReference>
<dbReference type="InterPro" id="IPR000843">
    <property type="entry name" value="HTH_LacI"/>
</dbReference>
<dbReference type="eggNOG" id="COG1609">
    <property type="taxonomic scope" value="Bacteria"/>
</dbReference>
<evidence type="ECO:0000313" key="6">
    <source>
        <dbReference type="EMBL" id="EMD17422.1"/>
    </source>
</evidence>
<organism evidence="6 7">
    <name type="scientific">Eggerthia catenaformis OT 569 = DSM 20559</name>
    <dbReference type="NCBI Taxonomy" id="999415"/>
    <lineage>
        <taxon>Bacteria</taxon>
        <taxon>Bacillati</taxon>
        <taxon>Bacillota</taxon>
        <taxon>Erysipelotrichia</taxon>
        <taxon>Erysipelotrichales</taxon>
        <taxon>Coprobacillaceae</taxon>
        <taxon>Eggerthia</taxon>
    </lineage>
</organism>
<dbReference type="EMBL" id="AGEJ01000005">
    <property type="protein sequence ID" value="EMD17422.1"/>
    <property type="molecule type" value="Genomic_DNA"/>
</dbReference>
<keyword evidence="4" id="KW-0804">Transcription</keyword>
<name>M2PAN5_9FIRM</name>
<dbReference type="PANTHER" id="PTHR30146">
    <property type="entry name" value="LACI-RELATED TRANSCRIPTIONAL REPRESSOR"/>
    <property type="match status" value="1"/>
</dbReference>
<dbReference type="Pfam" id="PF00532">
    <property type="entry name" value="Peripla_BP_1"/>
    <property type="match status" value="1"/>
</dbReference>
<dbReference type="GO" id="GO:0000976">
    <property type="term" value="F:transcription cis-regulatory region binding"/>
    <property type="evidence" value="ECO:0007669"/>
    <property type="project" value="TreeGrafter"/>
</dbReference>
<dbReference type="InterPro" id="IPR001761">
    <property type="entry name" value="Peripla_BP/Lac1_sug-bd_dom"/>
</dbReference>